<protein>
    <submittedName>
        <fullName evidence="2">Uncharacterized protein</fullName>
    </submittedName>
</protein>
<gene>
    <name evidence="2" type="ORF">GCM10023176_46860</name>
</gene>
<reference evidence="3" key="1">
    <citation type="journal article" date="2019" name="Int. J. Syst. Evol. Microbiol.">
        <title>The Global Catalogue of Microorganisms (GCM) 10K type strain sequencing project: providing services to taxonomists for standard genome sequencing and annotation.</title>
        <authorList>
            <consortium name="The Broad Institute Genomics Platform"/>
            <consortium name="The Broad Institute Genome Sequencing Center for Infectious Disease"/>
            <person name="Wu L."/>
            <person name="Ma J."/>
        </authorList>
    </citation>
    <scope>NUCLEOTIDE SEQUENCE [LARGE SCALE GENOMIC DNA]</scope>
    <source>
        <strain evidence="3">JCM 3175</strain>
    </source>
</reference>
<name>A0ABP8SXL1_9ACTN</name>
<dbReference type="EMBL" id="BAABGU010000030">
    <property type="protein sequence ID" value="GAA4576135.1"/>
    <property type="molecule type" value="Genomic_DNA"/>
</dbReference>
<evidence type="ECO:0000256" key="1">
    <source>
        <dbReference type="SAM" id="MobiDB-lite"/>
    </source>
</evidence>
<organism evidence="2 3">
    <name type="scientific">Micromonospora coerulea</name>
    <dbReference type="NCBI Taxonomy" id="47856"/>
    <lineage>
        <taxon>Bacteria</taxon>
        <taxon>Bacillati</taxon>
        <taxon>Actinomycetota</taxon>
        <taxon>Actinomycetes</taxon>
        <taxon>Micromonosporales</taxon>
        <taxon>Micromonosporaceae</taxon>
        <taxon>Micromonospora</taxon>
    </lineage>
</organism>
<comment type="caution">
    <text evidence="2">The sequence shown here is derived from an EMBL/GenBank/DDBJ whole genome shotgun (WGS) entry which is preliminary data.</text>
</comment>
<keyword evidence="3" id="KW-1185">Reference proteome</keyword>
<sequence length="78" mass="8239">MIVFIVKLLGGWRDAPDGGRGARKHRQALNKQKGKVTARPRGGGLFAAPGPCVTTGRPPSFRGPVTGPVERASYSVAR</sequence>
<feature type="region of interest" description="Disordered" evidence="1">
    <location>
        <begin position="15"/>
        <end position="78"/>
    </location>
</feature>
<dbReference type="Proteomes" id="UP001500307">
    <property type="component" value="Unassembled WGS sequence"/>
</dbReference>
<feature type="compositionally biased region" description="Basic residues" evidence="1">
    <location>
        <begin position="21"/>
        <end position="38"/>
    </location>
</feature>
<evidence type="ECO:0000313" key="2">
    <source>
        <dbReference type="EMBL" id="GAA4576135.1"/>
    </source>
</evidence>
<proteinExistence type="predicted"/>
<accession>A0ABP8SXL1</accession>
<evidence type="ECO:0000313" key="3">
    <source>
        <dbReference type="Proteomes" id="UP001500307"/>
    </source>
</evidence>